<dbReference type="EMBL" id="DS114508">
    <property type="protein sequence ID" value="EAX87117.1"/>
    <property type="molecule type" value="Genomic_DNA"/>
</dbReference>
<keyword evidence="2" id="KW-1185">Reference proteome</keyword>
<dbReference type="VEuPathDB" id="TrichDB:TVAG_112360"/>
<reference evidence="1" key="2">
    <citation type="journal article" date="2007" name="Science">
        <title>Draft genome sequence of the sexually transmitted pathogen Trichomonas vaginalis.</title>
        <authorList>
            <person name="Carlton J.M."/>
            <person name="Hirt R.P."/>
            <person name="Silva J.C."/>
            <person name="Delcher A.L."/>
            <person name="Schatz M."/>
            <person name="Zhao Q."/>
            <person name="Wortman J.R."/>
            <person name="Bidwell S.L."/>
            <person name="Alsmark U.C.M."/>
            <person name="Besteiro S."/>
            <person name="Sicheritz-Ponten T."/>
            <person name="Noel C.J."/>
            <person name="Dacks J.B."/>
            <person name="Foster P.G."/>
            <person name="Simillion C."/>
            <person name="Van de Peer Y."/>
            <person name="Miranda-Saavedra D."/>
            <person name="Barton G.J."/>
            <person name="Westrop G.D."/>
            <person name="Mueller S."/>
            <person name="Dessi D."/>
            <person name="Fiori P.L."/>
            <person name="Ren Q."/>
            <person name="Paulsen I."/>
            <person name="Zhang H."/>
            <person name="Bastida-Corcuera F.D."/>
            <person name="Simoes-Barbosa A."/>
            <person name="Brown M.T."/>
            <person name="Hayes R.D."/>
            <person name="Mukherjee M."/>
            <person name="Okumura C.Y."/>
            <person name="Schneider R."/>
            <person name="Smith A.J."/>
            <person name="Vanacova S."/>
            <person name="Villalvazo M."/>
            <person name="Haas B.J."/>
            <person name="Pertea M."/>
            <person name="Feldblyum T.V."/>
            <person name="Utterback T.R."/>
            <person name="Shu C.L."/>
            <person name="Osoegawa K."/>
            <person name="de Jong P.J."/>
            <person name="Hrdy I."/>
            <person name="Horvathova L."/>
            <person name="Zubacova Z."/>
            <person name="Dolezal P."/>
            <person name="Malik S.B."/>
            <person name="Logsdon J.M. Jr."/>
            <person name="Henze K."/>
            <person name="Gupta A."/>
            <person name="Wang C.C."/>
            <person name="Dunne R.L."/>
            <person name="Upcroft J.A."/>
            <person name="Upcroft P."/>
            <person name="White O."/>
            <person name="Salzberg S.L."/>
            <person name="Tang P."/>
            <person name="Chiu C.-H."/>
            <person name="Lee Y.-S."/>
            <person name="Embley T.M."/>
            <person name="Coombs G.H."/>
            <person name="Mottram J.C."/>
            <person name="Tachezy J."/>
            <person name="Fraser-Liggett C.M."/>
            <person name="Johnson P.J."/>
        </authorList>
    </citation>
    <scope>NUCLEOTIDE SEQUENCE [LARGE SCALE GENOMIC DNA]</scope>
    <source>
        <strain evidence="1">G3</strain>
    </source>
</reference>
<reference evidence="1" key="1">
    <citation type="submission" date="2006-10" db="EMBL/GenBank/DDBJ databases">
        <authorList>
            <person name="Amadeo P."/>
            <person name="Zhao Q."/>
            <person name="Wortman J."/>
            <person name="Fraser-Liggett C."/>
            <person name="Carlton J."/>
        </authorList>
    </citation>
    <scope>NUCLEOTIDE SEQUENCE</scope>
    <source>
        <strain evidence="1">G3</strain>
    </source>
</reference>
<evidence type="ECO:0000313" key="2">
    <source>
        <dbReference type="Proteomes" id="UP000001542"/>
    </source>
</evidence>
<dbReference type="InParanoid" id="A2G6V0"/>
<gene>
    <name evidence="1" type="ORF">TVAG_112360</name>
</gene>
<evidence type="ECO:0000313" key="1">
    <source>
        <dbReference type="EMBL" id="EAX87117.1"/>
    </source>
</evidence>
<sequence length="162" mass="18966">MNEEQEKEYIAQKREKSNNIINSEKFNLIPGTKVRVIKDDKPFKKKRLNLSRNYYILDSAQGNGFLIRAEDDSVAFYPRHKLVESSNGRLAKTLDDAKRGVIAEILSYNSRTDKYKVRYEGGVEDEIKSNALRESKPTHLGPMEREFWKGKEIPNKIKKYFY</sequence>
<dbReference type="Proteomes" id="UP000001542">
    <property type="component" value="Unassembled WGS sequence"/>
</dbReference>
<protein>
    <submittedName>
        <fullName evidence="1">Uncharacterized protein</fullName>
    </submittedName>
</protein>
<proteinExistence type="predicted"/>
<name>A2G6V0_TRIV3</name>
<organism evidence="1 2">
    <name type="scientific">Trichomonas vaginalis (strain ATCC PRA-98 / G3)</name>
    <dbReference type="NCBI Taxonomy" id="412133"/>
    <lineage>
        <taxon>Eukaryota</taxon>
        <taxon>Metamonada</taxon>
        <taxon>Parabasalia</taxon>
        <taxon>Trichomonadida</taxon>
        <taxon>Trichomonadidae</taxon>
        <taxon>Trichomonas</taxon>
    </lineage>
</organism>
<dbReference type="AlphaFoldDB" id="A2G6V0"/>
<accession>A2G6V0</accession>
<dbReference type="VEuPathDB" id="TrichDB:TVAGG3_0003080"/>